<reference evidence="9 10" key="1">
    <citation type="submission" date="2019-02" db="EMBL/GenBank/DDBJ databases">
        <authorList>
            <person name="Li S.-H."/>
        </authorList>
    </citation>
    <scope>NUCLEOTIDE SEQUENCE [LARGE SCALE GENOMIC DNA]</scope>
    <source>
        <strain evidence="9 10">IMCC14385</strain>
    </source>
</reference>
<sequence length="178" mass="19797">MRMRRHRRPPAQEAELDITAFLNLMIVLVPILLLGMVFSRITVIDVTLPEAALGEPNPEQQILEVIIRDDGMRVDYPSGIQLRAIPRTEEGEQNFAMLSLVLQEVKRQLSEKGIEKRDITLLPEPDVDYQTIVSAMDTVRSFKALVAAEAVDAALFPDISFGAAPEQEASLGEEGVMQ</sequence>
<dbReference type="RefSeq" id="WP_153240358.1">
    <property type="nucleotide sequence ID" value="NZ_CP036422.1"/>
</dbReference>
<dbReference type="EMBL" id="CP036422">
    <property type="protein sequence ID" value="QFU77213.1"/>
    <property type="molecule type" value="Genomic_DNA"/>
</dbReference>
<protein>
    <submittedName>
        <fullName evidence="9">Biopolymer transporter ExbD</fullName>
    </submittedName>
</protein>
<keyword evidence="5 8" id="KW-1133">Transmembrane helix</keyword>
<dbReference type="InterPro" id="IPR003400">
    <property type="entry name" value="ExbD"/>
</dbReference>
<accession>A0A5P9NMW8</accession>
<name>A0A5P9NMW8_9GAMM</name>
<evidence type="ECO:0000256" key="1">
    <source>
        <dbReference type="ARBA" id="ARBA00004162"/>
    </source>
</evidence>
<evidence type="ECO:0000256" key="2">
    <source>
        <dbReference type="ARBA" id="ARBA00005811"/>
    </source>
</evidence>
<keyword evidence="7" id="KW-0653">Protein transport</keyword>
<comment type="similarity">
    <text evidence="2 7">Belongs to the ExbD/TolR family.</text>
</comment>
<evidence type="ECO:0000256" key="6">
    <source>
        <dbReference type="ARBA" id="ARBA00023136"/>
    </source>
</evidence>
<organism evidence="9 10">
    <name type="scientific">Halioglobus maricola</name>
    <dbReference type="NCBI Taxonomy" id="2601894"/>
    <lineage>
        <taxon>Bacteria</taxon>
        <taxon>Pseudomonadati</taxon>
        <taxon>Pseudomonadota</taxon>
        <taxon>Gammaproteobacteria</taxon>
        <taxon>Cellvibrionales</taxon>
        <taxon>Halieaceae</taxon>
        <taxon>Halioglobus</taxon>
    </lineage>
</organism>
<dbReference type="Pfam" id="PF02472">
    <property type="entry name" value="ExbD"/>
    <property type="match status" value="1"/>
</dbReference>
<evidence type="ECO:0000313" key="9">
    <source>
        <dbReference type="EMBL" id="QFU77213.1"/>
    </source>
</evidence>
<keyword evidence="6 8" id="KW-0472">Membrane</keyword>
<gene>
    <name evidence="9" type="ORF">EY643_16970</name>
</gene>
<dbReference type="KEGG" id="halc:EY643_16970"/>
<dbReference type="Proteomes" id="UP000326287">
    <property type="component" value="Chromosome"/>
</dbReference>
<dbReference type="OrthoDB" id="9150865at2"/>
<evidence type="ECO:0000313" key="10">
    <source>
        <dbReference type="Proteomes" id="UP000326287"/>
    </source>
</evidence>
<keyword evidence="7" id="KW-0813">Transport</keyword>
<dbReference type="GO" id="GO:0015031">
    <property type="term" value="P:protein transport"/>
    <property type="evidence" value="ECO:0007669"/>
    <property type="project" value="UniProtKB-KW"/>
</dbReference>
<feature type="transmembrane region" description="Helical" evidence="8">
    <location>
        <begin position="20"/>
        <end position="38"/>
    </location>
</feature>
<evidence type="ECO:0000256" key="7">
    <source>
        <dbReference type="RuleBase" id="RU003879"/>
    </source>
</evidence>
<evidence type="ECO:0000256" key="8">
    <source>
        <dbReference type="SAM" id="Phobius"/>
    </source>
</evidence>
<evidence type="ECO:0000256" key="4">
    <source>
        <dbReference type="ARBA" id="ARBA00022692"/>
    </source>
</evidence>
<evidence type="ECO:0000256" key="3">
    <source>
        <dbReference type="ARBA" id="ARBA00022475"/>
    </source>
</evidence>
<keyword evidence="10" id="KW-1185">Reference proteome</keyword>
<keyword evidence="4 7" id="KW-0812">Transmembrane</keyword>
<dbReference type="AlphaFoldDB" id="A0A5P9NMW8"/>
<dbReference type="GO" id="GO:0022857">
    <property type="term" value="F:transmembrane transporter activity"/>
    <property type="evidence" value="ECO:0007669"/>
    <property type="project" value="InterPro"/>
</dbReference>
<dbReference type="GO" id="GO:0005886">
    <property type="term" value="C:plasma membrane"/>
    <property type="evidence" value="ECO:0007669"/>
    <property type="project" value="UniProtKB-SubCell"/>
</dbReference>
<keyword evidence="3" id="KW-1003">Cell membrane</keyword>
<proteinExistence type="inferred from homology"/>
<evidence type="ECO:0000256" key="5">
    <source>
        <dbReference type="ARBA" id="ARBA00022989"/>
    </source>
</evidence>
<comment type="subcellular location">
    <subcellularLocation>
        <location evidence="1">Cell membrane</location>
        <topology evidence="1">Single-pass membrane protein</topology>
    </subcellularLocation>
    <subcellularLocation>
        <location evidence="7">Cell membrane</location>
        <topology evidence="7">Single-pass type II membrane protein</topology>
    </subcellularLocation>
</comment>